<evidence type="ECO:0000259" key="2">
    <source>
        <dbReference type="Pfam" id="PF19187"/>
    </source>
</evidence>
<feature type="domain" description="WYL" evidence="1">
    <location>
        <begin position="148"/>
        <end position="216"/>
    </location>
</feature>
<evidence type="ECO:0000313" key="4">
    <source>
        <dbReference type="Proteomes" id="UP000000322"/>
    </source>
</evidence>
<dbReference type="KEGG" id="ske:Sked_18550"/>
<dbReference type="STRING" id="446469.Sked_18550"/>
<dbReference type="InterPro" id="IPR026881">
    <property type="entry name" value="WYL_dom"/>
</dbReference>
<evidence type="ECO:0000313" key="3">
    <source>
        <dbReference type="EMBL" id="ACZ21781.1"/>
    </source>
</evidence>
<organism evidence="3 4">
    <name type="scientific">Sanguibacter keddieii (strain ATCC 51767 / DSM 10542 / NCFB 3025 / ST-74)</name>
    <dbReference type="NCBI Taxonomy" id="446469"/>
    <lineage>
        <taxon>Bacteria</taxon>
        <taxon>Bacillati</taxon>
        <taxon>Actinomycetota</taxon>
        <taxon>Actinomycetes</taxon>
        <taxon>Micrococcales</taxon>
        <taxon>Sanguibacteraceae</taxon>
        <taxon>Sanguibacter</taxon>
    </lineage>
</organism>
<dbReference type="PROSITE" id="PS52050">
    <property type="entry name" value="WYL"/>
    <property type="match status" value="1"/>
</dbReference>
<proteinExistence type="predicted"/>
<dbReference type="RefSeq" id="WP_012866850.1">
    <property type="nucleotide sequence ID" value="NC_013521.1"/>
</dbReference>
<gene>
    <name evidence="3" type="ordered locus">Sked_18550</name>
</gene>
<protein>
    <submittedName>
        <fullName evidence="3">Predicted transcriptional regulator</fullName>
    </submittedName>
</protein>
<dbReference type="InterPro" id="IPR043839">
    <property type="entry name" value="PafC_HTH"/>
</dbReference>
<sequence>MAERATDRFVRLVGLVSFLEASGPVPVDELARHFGVTAKQILADVDTLWVSGTPGYWPDDLIDFDADSYDRGVVHLTEARGMTRPLRLGTREGIALIAALRALHEAVSASGDDEQAGVVESALTKLTVATGDAASALDVRVTVDASREVLAAIRSATTTGRRLLIDYVDGSDVTTRRVVEPFRLVPSDDVTYLHAWCLDAQGERTFRTDRILAAEVVDEPATRTASPAAASRAYRPAGDSVVELVLSAQARWIAEQVPVESVTNIDETRFAVTLRVANPAWLRLFLLRNASRILSVGPEEVREDVAVAARLALAEYESLGLLDDEQAAGPPSLPAPAGAGA</sequence>
<accession>D1BH61</accession>
<dbReference type="PANTHER" id="PTHR34580:SF1">
    <property type="entry name" value="PROTEIN PAFC"/>
    <property type="match status" value="1"/>
</dbReference>
<dbReference type="HOGENOM" id="CLU_041141_2_0_11"/>
<dbReference type="Proteomes" id="UP000000322">
    <property type="component" value="Chromosome"/>
</dbReference>
<dbReference type="InterPro" id="IPR028349">
    <property type="entry name" value="PafC-like"/>
</dbReference>
<dbReference type="InterPro" id="IPR051534">
    <property type="entry name" value="CBASS_pafABC_assoc_protein"/>
</dbReference>
<keyword evidence="4" id="KW-1185">Reference proteome</keyword>
<evidence type="ECO:0000259" key="1">
    <source>
        <dbReference type="Pfam" id="PF13280"/>
    </source>
</evidence>
<feature type="domain" description="PafC HTH" evidence="2">
    <location>
        <begin position="7"/>
        <end position="127"/>
    </location>
</feature>
<dbReference type="Pfam" id="PF19187">
    <property type="entry name" value="HTH_PafC"/>
    <property type="match status" value="1"/>
</dbReference>
<dbReference type="Pfam" id="PF13280">
    <property type="entry name" value="WYL"/>
    <property type="match status" value="1"/>
</dbReference>
<dbReference type="EMBL" id="CP001819">
    <property type="protein sequence ID" value="ACZ21781.1"/>
    <property type="molecule type" value="Genomic_DNA"/>
</dbReference>
<reference evidence="3 4" key="1">
    <citation type="journal article" date="2009" name="Stand. Genomic Sci.">
        <title>Complete genome sequence of Sanguibacter keddieii type strain (ST-74).</title>
        <authorList>
            <person name="Ivanova N."/>
            <person name="Sikorski J."/>
            <person name="Sims D."/>
            <person name="Brettin T."/>
            <person name="Detter J.C."/>
            <person name="Han C."/>
            <person name="Lapidus A."/>
            <person name="Copeland A."/>
            <person name="Glavina Del Rio T."/>
            <person name="Nolan M."/>
            <person name="Chen F."/>
            <person name="Lucas S."/>
            <person name="Tice H."/>
            <person name="Cheng J.F."/>
            <person name="Bruce D."/>
            <person name="Goodwin L."/>
            <person name="Pitluck S."/>
            <person name="Pati A."/>
            <person name="Mavromatis K."/>
            <person name="Chen A."/>
            <person name="Palaniappan K."/>
            <person name="D'haeseleer P."/>
            <person name="Chain P."/>
            <person name="Bristow J."/>
            <person name="Eisen J.A."/>
            <person name="Markowitz V."/>
            <person name="Hugenholtz P."/>
            <person name="Goker M."/>
            <person name="Pukall R."/>
            <person name="Klenk H.P."/>
            <person name="Kyrpides N.C."/>
        </authorList>
    </citation>
    <scope>NUCLEOTIDE SEQUENCE [LARGE SCALE GENOMIC DNA]</scope>
    <source>
        <strain evidence="4">ATCC 51767 / DSM 10542 / NCFB 3025 / ST-74</strain>
    </source>
</reference>
<name>D1BH61_SANKS</name>
<dbReference type="AlphaFoldDB" id="D1BH61"/>
<dbReference type="eggNOG" id="COG2378">
    <property type="taxonomic scope" value="Bacteria"/>
</dbReference>
<dbReference type="PANTHER" id="PTHR34580">
    <property type="match status" value="1"/>
</dbReference>
<dbReference type="PIRSF" id="PIRSF016838">
    <property type="entry name" value="PafC"/>
    <property type="match status" value="1"/>
</dbReference>
<dbReference type="OrthoDB" id="3268930at2"/>